<evidence type="ECO:0000256" key="7">
    <source>
        <dbReference type="ARBA" id="ARBA00023163"/>
    </source>
</evidence>
<dbReference type="EMBL" id="JAJVDC020000089">
    <property type="protein sequence ID" value="KAL1625892.1"/>
    <property type="molecule type" value="Genomic_DNA"/>
</dbReference>
<dbReference type="Pfam" id="PF04082">
    <property type="entry name" value="Fungal_trans"/>
    <property type="match status" value="1"/>
</dbReference>
<evidence type="ECO:0000259" key="10">
    <source>
        <dbReference type="PROSITE" id="PS50048"/>
    </source>
</evidence>
<keyword evidence="4" id="KW-0862">Zinc</keyword>
<gene>
    <name evidence="12" type="ORF">SLS56_007131</name>
</gene>
<evidence type="ECO:0000256" key="9">
    <source>
        <dbReference type="PROSITE-ProRule" id="PRU10139"/>
    </source>
</evidence>
<dbReference type="SMART" id="SM00906">
    <property type="entry name" value="Fungal_trans"/>
    <property type="match status" value="1"/>
</dbReference>
<evidence type="ECO:0000313" key="12">
    <source>
        <dbReference type="EMBL" id="KAL1625892.1"/>
    </source>
</evidence>
<evidence type="ECO:0008006" key="14">
    <source>
        <dbReference type="Google" id="ProtNLM"/>
    </source>
</evidence>
<reference evidence="12 13" key="1">
    <citation type="submission" date="2024-02" db="EMBL/GenBank/DDBJ databases">
        <title>De novo assembly and annotation of 12 fungi associated with fruit tree decline syndrome in Ontario, Canada.</title>
        <authorList>
            <person name="Sulman M."/>
            <person name="Ellouze W."/>
            <person name="Ilyukhin E."/>
        </authorList>
    </citation>
    <scope>NUCLEOTIDE SEQUENCE [LARGE SCALE GENOMIC DNA]</scope>
    <source>
        <strain evidence="12 13">M1-105</strain>
    </source>
</reference>
<keyword evidence="3" id="KW-0479">Metal-binding</keyword>
<feature type="domain" description="CN hydrolase" evidence="11">
    <location>
        <begin position="603"/>
        <end position="882"/>
    </location>
</feature>
<comment type="subcellular location">
    <subcellularLocation>
        <location evidence="1">Nucleus</location>
    </subcellularLocation>
</comment>
<dbReference type="PANTHER" id="PTHR31313:SF81">
    <property type="entry name" value="TY1 ENHANCER ACTIVATOR"/>
    <property type="match status" value="1"/>
</dbReference>
<feature type="domain" description="Zn(2)-C6 fungal-type" evidence="10">
    <location>
        <begin position="13"/>
        <end position="43"/>
    </location>
</feature>
<dbReference type="SUPFAM" id="SSF56317">
    <property type="entry name" value="Carbon-nitrogen hydrolase"/>
    <property type="match status" value="1"/>
</dbReference>
<dbReference type="InterPro" id="IPR001138">
    <property type="entry name" value="Zn2Cys6_DnaBD"/>
</dbReference>
<proteinExistence type="inferred from homology"/>
<dbReference type="Pfam" id="PF00172">
    <property type="entry name" value="Zn_clus"/>
    <property type="match status" value="1"/>
</dbReference>
<comment type="similarity">
    <text evidence="2">Belongs to the carbon-nitrogen hydrolase superfamily. Nitrilase family.</text>
</comment>
<evidence type="ECO:0000256" key="8">
    <source>
        <dbReference type="ARBA" id="ARBA00023242"/>
    </source>
</evidence>
<dbReference type="InterPro" id="IPR007219">
    <property type="entry name" value="XnlR_reg_dom"/>
</dbReference>
<evidence type="ECO:0000259" key="11">
    <source>
        <dbReference type="PROSITE" id="PS50263"/>
    </source>
</evidence>
<dbReference type="InterPro" id="IPR000132">
    <property type="entry name" value="Nitrilase/CN_hydratase_CS"/>
</dbReference>
<sequence length="953" mass="105932">MRAHKQRQRVSTACKACRIKRTKCDGHPQQCSACRYRNQPCEYVYTEDRRKPPSKQHVQALEARIHTLERQLAAACARACADDSGSPHAASRVPMAPIRATDIDDVTDTLGSFNIGDGGEICYFGSRSNFNLLRSARLVDRPSSLEMQRRGREATRQQIGLAPVSDELEAHLLDLFWTWQNAWQRVVARAPFLRDRAARSGAPCGRFYSPALLASMLALASRYSDRPEVRADPLDARTAGDTFAAQAKIMLLYECETPTTTTVQAIALLSLRETALDKEGLGWMYCGMAVRMALNLGLHLDCSRCVDEGLLTAEQVEVRSVTWWGCYVLDKLFNIGLGRPSMILDCLITVEMPSTCCEEEQQPWTSSPADPTDASAPVSHCVSNAIHTCKLLISVVEILDNIYSPGKPDKTSMVSDAHLRLTSFYNALPAVLRISKSYKDRALPHVYQLQWYHVIMVLLHRPFIKSQRTSSGTITGGLSRIDSHSSACRTSAEWIATIFRNYKMHYTLARKRAMHGFKVCFDSLKDMEVAWNWSTRAVLALQNIAQGWNVEIPGDMAAADARGTLPEEDKLLFGQFMEPLTDMPHDSLASALDWTSTMSIRQWKAAIAQAEPCWFDKNAGIEKSLRLMQEAHANGASLIAFSEVWVPGYPNFLWGGNYHENIPLVHKYMANSLVADGPEVIKIRRAAAQHGIYAVFGFSERVGGSLYLAQMLIGPDGDVLCHRRKTKPTHVERTLFGDSTGDSLNNVVDTPLGKIGMLNCWEHLQPLLKYNTWAQGEQVHIAAWPFNGAHVGKEPWSVCNEANEVTMSRAYSIEGQVFTLVTNQPLSADGIKKNSVGQANADDSFMLAGGGGRASVFGPDGKQLTEPTDPLFDGLIYCDIDLDLIDYAKAIADPVGHYSRPDLLRLLVDDQPKTYVVKVNSERSDQASWKPSLTLLDSHKSLKEIDAEMRRDS</sequence>
<keyword evidence="6" id="KW-0238">DNA-binding</keyword>
<comment type="caution">
    <text evidence="12">The sequence shown here is derived from an EMBL/GenBank/DDBJ whole genome shotgun (WGS) entry which is preliminary data.</text>
</comment>
<dbReference type="InterPro" id="IPR003010">
    <property type="entry name" value="C-N_Hydrolase"/>
</dbReference>
<dbReference type="Gene3D" id="4.10.240.10">
    <property type="entry name" value="Zn(2)-C6 fungal-type DNA-binding domain"/>
    <property type="match status" value="1"/>
</dbReference>
<dbReference type="PROSITE" id="PS50048">
    <property type="entry name" value="ZN2_CY6_FUNGAL_2"/>
    <property type="match status" value="1"/>
</dbReference>
<dbReference type="CDD" id="cd07564">
    <property type="entry name" value="nitrilases_CHs"/>
    <property type="match status" value="1"/>
</dbReference>
<dbReference type="InterPro" id="IPR051615">
    <property type="entry name" value="Transcr_Regulatory_Elem"/>
</dbReference>
<keyword evidence="7" id="KW-0804">Transcription</keyword>
<keyword evidence="13" id="KW-1185">Reference proteome</keyword>
<evidence type="ECO:0000256" key="3">
    <source>
        <dbReference type="ARBA" id="ARBA00022723"/>
    </source>
</evidence>
<evidence type="ECO:0000256" key="4">
    <source>
        <dbReference type="ARBA" id="ARBA00022833"/>
    </source>
</evidence>
<keyword evidence="8" id="KW-0539">Nucleus</keyword>
<protein>
    <recommendedName>
        <fullName evidence="14">Zn(2)-C6 fungal-type domain-containing protein</fullName>
    </recommendedName>
</protein>
<keyword evidence="5" id="KW-0805">Transcription regulation</keyword>
<evidence type="ECO:0000256" key="1">
    <source>
        <dbReference type="ARBA" id="ARBA00004123"/>
    </source>
</evidence>
<organism evidence="12 13">
    <name type="scientific">Neofusicoccum ribis</name>
    <dbReference type="NCBI Taxonomy" id="45134"/>
    <lineage>
        <taxon>Eukaryota</taxon>
        <taxon>Fungi</taxon>
        <taxon>Dikarya</taxon>
        <taxon>Ascomycota</taxon>
        <taxon>Pezizomycotina</taxon>
        <taxon>Dothideomycetes</taxon>
        <taxon>Dothideomycetes incertae sedis</taxon>
        <taxon>Botryosphaeriales</taxon>
        <taxon>Botryosphaeriaceae</taxon>
        <taxon>Neofusicoccum</taxon>
    </lineage>
</organism>
<evidence type="ECO:0000313" key="13">
    <source>
        <dbReference type="Proteomes" id="UP001521116"/>
    </source>
</evidence>
<dbReference type="InterPro" id="IPR044149">
    <property type="entry name" value="Nitrilases_CHs"/>
</dbReference>
<evidence type="ECO:0000256" key="5">
    <source>
        <dbReference type="ARBA" id="ARBA00023015"/>
    </source>
</evidence>
<dbReference type="InterPro" id="IPR036864">
    <property type="entry name" value="Zn2-C6_fun-type_DNA-bd_sf"/>
</dbReference>
<accession>A0ABR3SNS0</accession>
<dbReference type="PANTHER" id="PTHR31313">
    <property type="entry name" value="TY1 ENHANCER ACTIVATOR"/>
    <property type="match status" value="1"/>
</dbReference>
<dbReference type="Pfam" id="PF00795">
    <property type="entry name" value="CN_hydrolase"/>
    <property type="match status" value="1"/>
</dbReference>
<dbReference type="PROSITE" id="PS50263">
    <property type="entry name" value="CN_HYDROLASE"/>
    <property type="match status" value="1"/>
</dbReference>
<dbReference type="CDD" id="cd12148">
    <property type="entry name" value="fungal_TF_MHR"/>
    <property type="match status" value="1"/>
</dbReference>
<feature type="active site" description="Proton acceptor" evidence="9">
    <location>
        <position position="643"/>
    </location>
</feature>
<evidence type="ECO:0000256" key="2">
    <source>
        <dbReference type="ARBA" id="ARBA00008129"/>
    </source>
</evidence>
<dbReference type="Proteomes" id="UP001521116">
    <property type="component" value="Unassembled WGS sequence"/>
</dbReference>
<dbReference type="PROSITE" id="PS00920">
    <property type="entry name" value="NITRIL_CHT_1"/>
    <property type="match status" value="1"/>
</dbReference>
<evidence type="ECO:0000256" key="6">
    <source>
        <dbReference type="ARBA" id="ARBA00023125"/>
    </source>
</evidence>
<dbReference type="InterPro" id="IPR036526">
    <property type="entry name" value="C-N_Hydrolase_sf"/>
</dbReference>
<dbReference type="SUPFAM" id="SSF57701">
    <property type="entry name" value="Zn2/Cys6 DNA-binding domain"/>
    <property type="match status" value="1"/>
</dbReference>
<dbReference type="PROSITE" id="PS00463">
    <property type="entry name" value="ZN2_CY6_FUNGAL_1"/>
    <property type="match status" value="1"/>
</dbReference>
<name>A0ABR3SNS0_9PEZI</name>
<dbReference type="CDD" id="cd00067">
    <property type="entry name" value="GAL4"/>
    <property type="match status" value="1"/>
</dbReference>
<dbReference type="Gene3D" id="3.60.110.10">
    <property type="entry name" value="Carbon-nitrogen hydrolase"/>
    <property type="match status" value="1"/>
</dbReference>
<dbReference type="SMART" id="SM00066">
    <property type="entry name" value="GAL4"/>
    <property type="match status" value="1"/>
</dbReference>